<dbReference type="EMBL" id="MN234171">
    <property type="protein sequence ID" value="QFG08990.1"/>
    <property type="molecule type" value="Genomic_DNA"/>
</dbReference>
<dbReference type="Proteomes" id="UP000327405">
    <property type="component" value="Genome"/>
</dbReference>
<evidence type="ECO:0000313" key="2">
    <source>
        <dbReference type="Proteomes" id="UP000327405"/>
    </source>
</evidence>
<organism evidence="1 2">
    <name type="scientific">Mycobacterium phage Magpie</name>
    <dbReference type="NCBI Taxonomy" id="2599869"/>
    <lineage>
        <taxon>Viruses</taxon>
        <taxon>Duplodnaviria</taxon>
        <taxon>Heunggongvirae</taxon>
        <taxon>Uroviricota</taxon>
        <taxon>Caudoviricetes</taxon>
        <taxon>Bclasvirinae</taxon>
        <taxon>Coopervirus</taxon>
        <taxon>Coopervirus bane1</taxon>
    </lineage>
</organism>
<evidence type="ECO:0000313" key="1">
    <source>
        <dbReference type="EMBL" id="QFG08990.1"/>
    </source>
</evidence>
<gene>
    <name evidence="1" type="primary">54</name>
    <name evidence="1" type="ORF">SEA_MAGPIE_54</name>
</gene>
<name>A0A5J6TDU1_9CAUD</name>
<sequence length="252" mass="27557">MSSGINWDGGGIPDAAHLRTLPDGTIISWLRVPGDRTSEAVAFVRREVSNESGYPQVDVWISPGGWDPQTIESAGVSFPAHVVRFGEFNPEHYLGAELPLLSETLASGVLDHGGTWSREKALECSTRYFANGRADASAILGLAEQFEAWLDRDEPSSHGTEVVQVTVDVTVHPYGEVRLRHSNGRVDELSVDQWEGPKPVRNAPVMIDMTPGTVGEAIGNLRSALDVHADITTLRSHATHLLHVIDLWRNQK</sequence>
<accession>A0A5J6TDU1</accession>
<protein>
    <submittedName>
        <fullName evidence="1">Uncharacterized protein</fullName>
    </submittedName>
</protein>
<reference evidence="1 2" key="1">
    <citation type="submission" date="2019-07" db="EMBL/GenBank/DDBJ databases">
        <authorList>
            <person name="Slobasky M."/>
            <person name="Andre W."/>
            <person name="Castro A."/>
            <person name="Cintron J."/>
            <person name="Cintron J."/>
            <person name="Elliott S."/>
            <person name="Harel H."/>
            <person name="Hasan D."/>
            <person name="Page A."/>
            <person name="Santana M."/>
            <person name="Stevens T."/>
            <person name="Vilcin V."/>
            <person name="Whitaker K."/>
            <person name="Widmer J."/>
            <person name="Yelvington M."/>
            <person name="Wiersma-Koch H."/>
            <person name="Douthitt C."/>
            <person name="D'Elia T."/>
            <person name="Garlena R.A."/>
            <person name="Russell D.A."/>
            <person name="Pope W.H."/>
            <person name="Jacobs-Sera D."/>
            <person name="Hatfull G.F."/>
        </authorList>
    </citation>
    <scope>NUCLEOTIDE SEQUENCE [LARGE SCALE GENOMIC DNA]</scope>
</reference>
<proteinExistence type="predicted"/>